<dbReference type="GO" id="GO:0004521">
    <property type="term" value="F:RNA endonuclease activity"/>
    <property type="evidence" value="ECO:0007669"/>
    <property type="project" value="InterPro"/>
</dbReference>
<dbReference type="PANTHER" id="PTHR42188:SF1">
    <property type="entry name" value="23S RRNA-SPECIFIC ENDONUCLEASE VAPC20"/>
    <property type="match status" value="1"/>
</dbReference>
<dbReference type="InterPro" id="IPR002716">
    <property type="entry name" value="PIN_dom"/>
</dbReference>
<evidence type="ECO:0000259" key="1">
    <source>
        <dbReference type="Pfam" id="PF01850"/>
    </source>
</evidence>
<dbReference type="Proteomes" id="UP000177821">
    <property type="component" value="Unassembled WGS sequence"/>
</dbReference>
<dbReference type="InterPro" id="IPR039018">
    <property type="entry name" value="VapC20-like"/>
</dbReference>
<feature type="domain" description="PIN" evidence="1">
    <location>
        <begin position="32"/>
        <end position="159"/>
    </location>
</feature>
<dbReference type="SUPFAM" id="SSF88723">
    <property type="entry name" value="PIN domain-like"/>
    <property type="match status" value="1"/>
</dbReference>
<comment type="caution">
    <text evidence="2">The sequence shown here is derived from an EMBL/GenBank/DDBJ whole genome shotgun (WGS) entry which is preliminary data.</text>
</comment>
<protein>
    <recommendedName>
        <fullName evidence="1">PIN domain-containing protein</fullName>
    </recommendedName>
</protein>
<dbReference type="PANTHER" id="PTHR42188">
    <property type="entry name" value="23S RRNA-SPECIFIC ENDONUCLEASE VAPC20"/>
    <property type="match status" value="1"/>
</dbReference>
<gene>
    <name evidence="2" type="ORF">A3J50_03830</name>
</gene>
<dbReference type="EMBL" id="MHCX01000037">
    <property type="protein sequence ID" value="OGY28991.1"/>
    <property type="molecule type" value="Genomic_DNA"/>
</dbReference>
<accession>A0A1G1WMY9</accession>
<dbReference type="AlphaFoldDB" id="A0A1G1WMY9"/>
<dbReference type="GO" id="GO:0016075">
    <property type="term" value="P:rRNA catabolic process"/>
    <property type="evidence" value="ECO:0007669"/>
    <property type="project" value="TreeGrafter"/>
</dbReference>
<evidence type="ECO:0000313" key="3">
    <source>
        <dbReference type="Proteomes" id="UP000177821"/>
    </source>
</evidence>
<dbReference type="Pfam" id="PF01850">
    <property type="entry name" value="PIN"/>
    <property type="match status" value="1"/>
</dbReference>
<dbReference type="Gene3D" id="3.40.50.1010">
    <property type="entry name" value="5'-nuclease"/>
    <property type="match status" value="1"/>
</dbReference>
<proteinExistence type="predicted"/>
<name>A0A1G1WMY9_9BACT</name>
<evidence type="ECO:0000313" key="2">
    <source>
        <dbReference type="EMBL" id="OGY28991.1"/>
    </source>
</evidence>
<dbReference type="InterPro" id="IPR029060">
    <property type="entry name" value="PIN-like_dom_sf"/>
</dbReference>
<organism evidence="2 3">
    <name type="scientific">Candidatus Woykebacteria bacterium RIFCSPHIGHO2_02_FULL_43_16b</name>
    <dbReference type="NCBI Taxonomy" id="1802601"/>
    <lineage>
        <taxon>Bacteria</taxon>
        <taxon>Candidatus Woykeibacteriota</taxon>
    </lineage>
</organism>
<sequence length="168" mass="19375">MVAKSKYFPGLKDEFLLEEVNPGEPREYILDILVDADALVALAKSDDQNHKRAFSISETLQKKGCIWYISPFTIGEVVTVISHKVNQASARKVLKELNRQDLNLLTLKDEFIHLADEWFSKQSKKGTSYFDCYNMALLERYNKQLNAIFSFDGVYKRNGFKTVEEIIK</sequence>
<reference evidence="2 3" key="1">
    <citation type="journal article" date="2016" name="Nat. Commun.">
        <title>Thousands of microbial genomes shed light on interconnected biogeochemical processes in an aquifer system.</title>
        <authorList>
            <person name="Anantharaman K."/>
            <person name="Brown C.T."/>
            <person name="Hug L.A."/>
            <person name="Sharon I."/>
            <person name="Castelle C.J."/>
            <person name="Probst A.J."/>
            <person name="Thomas B.C."/>
            <person name="Singh A."/>
            <person name="Wilkins M.J."/>
            <person name="Karaoz U."/>
            <person name="Brodie E.L."/>
            <person name="Williams K.H."/>
            <person name="Hubbard S.S."/>
            <person name="Banfield J.F."/>
        </authorList>
    </citation>
    <scope>NUCLEOTIDE SEQUENCE [LARGE SCALE GENOMIC DNA]</scope>
</reference>